<protein>
    <submittedName>
        <fullName evidence="5">WD repeat-containing protein 34-like</fullName>
    </submittedName>
</protein>
<dbReference type="GO" id="GO:0005868">
    <property type="term" value="C:cytoplasmic dynein complex"/>
    <property type="evidence" value="ECO:0007669"/>
    <property type="project" value="TreeGrafter"/>
</dbReference>
<dbReference type="SUPFAM" id="SSF50978">
    <property type="entry name" value="WD40 repeat-like"/>
    <property type="match status" value="1"/>
</dbReference>
<accession>A0A1V9XPR5</accession>
<reference evidence="5 6" key="1">
    <citation type="journal article" date="2017" name="Gigascience">
        <title>Draft genome of the honey bee ectoparasitic mite, Tropilaelaps mercedesae, is shaped by the parasitic life history.</title>
        <authorList>
            <person name="Dong X."/>
            <person name="Armstrong S.D."/>
            <person name="Xia D."/>
            <person name="Makepeace B.L."/>
            <person name="Darby A.C."/>
            <person name="Kadowaki T."/>
        </authorList>
    </citation>
    <scope>NUCLEOTIDE SEQUENCE [LARGE SCALE GENOMIC DNA]</scope>
    <source>
        <strain evidence="5">Wuxi-XJTLU</strain>
    </source>
</reference>
<comment type="caution">
    <text evidence="5">The sequence shown here is derived from an EMBL/GenBank/DDBJ whole genome shotgun (WGS) entry which is preliminary data.</text>
</comment>
<keyword evidence="3" id="KW-0853">WD repeat</keyword>
<evidence type="ECO:0000313" key="5">
    <source>
        <dbReference type="EMBL" id="OQR75476.1"/>
    </source>
</evidence>
<comment type="subcellular location">
    <subcellularLocation>
        <location evidence="1">Cytoplasm</location>
    </subcellularLocation>
</comment>
<dbReference type="AlphaFoldDB" id="A0A1V9XPR5"/>
<dbReference type="Gene3D" id="2.130.10.10">
    <property type="entry name" value="YVTN repeat-like/Quinoprotein amine dehydrogenase"/>
    <property type="match status" value="1"/>
</dbReference>
<keyword evidence="2" id="KW-0963">Cytoplasm</keyword>
<organism evidence="5 6">
    <name type="scientific">Tropilaelaps mercedesae</name>
    <dbReference type="NCBI Taxonomy" id="418985"/>
    <lineage>
        <taxon>Eukaryota</taxon>
        <taxon>Metazoa</taxon>
        <taxon>Ecdysozoa</taxon>
        <taxon>Arthropoda</taxon>
        <taxon>Chelicerata</taxon>
        <taxon>Arachnida</taxon>
        <taxon>Acari</taxon>
        <taxon>Parasitiformes</taxon>
        <taxon>Mesostigmata</taxon>
        <taxon>Gamasina</taxon>
        <taxon>Dermanyssoidea</taxon>
        <taxon>Laelapidae</taxon>
        <taxon>Tropilaelaps</taxon>
    </lineage>
</organism>
<dbReference type="GO" id="GO:0045504">
    <property type="term" value="F:dynein heavy chain binding"/>
    <property type="evidence" value="ECO:0007669"/>
    <property type="project" value="TreeGrafter"/>
</dbReference>
<dbReference type="SMART" id="SM00320">
    <property type="entry name" value="WD40"/>
    <property type="match status" value="2"/>
</dbReference>
<dbReference type="PANTHER" id="PTHR12442">
    <property type="entry name" value="DYNEIN INTERMEDIATE CHAIN"/>
    <property type="match status" value="1"/>
</dbReference>
<dbReference type="Proteomes" id="UP000192247">
    <property type="component" value="Unassembled WGS sequence"/>
</dbReference>
<dbReference type="InterPro" id="IPR050687">
    <property type="entry name" value="Dynein_IC"/>
</dbReference>
<proteinExistence type="predicted"/>
<gene>
    <name evidence="5" type="ORF">BIW11_08392</name>
</gene>
<dbReference type="InterPro" id="IPR036322">
    <property type="entry name" value="WD40_repeat_dom_sf"/>
</dbReference>
<evidence type="ECO:0000256" key="1">
    <source>
        <dbReference type="ARBA" id="ARBA00004496"/>
    </source>
</evidence>
<dbReference type="EMBL" id="MNPL01006318">
    <property type="protein sequence ID" value="OQR75476.1"/>
    <property type="molecule type" value="Genomic_DNA"/>
</dbReference>
<dbReference type="GO" id="GO:0042073">
    <property type="term" value="P:intraciliary transport"/>
    <property type="evidence" value="ECO:0007669"/>
    <property type="project" value="TreeGrafter"/>
</dbReference>
<dbReference type="InterPro" id="IPR001680">
    <property type="entry name" value="WD40_rpt"/>
</dbReference>
<keyword evidence="6" id="KW-1185">Reference proteome</keyword>
<dbReference type="PANTHER" id="PTHR12442:SF26">
    <property type="entry name" value="CYTOPLASMIC DYNEIN 2 INTERMEDIATE CHAIN 2"/>
    <property type="match status" value="1"/>
</dbReference>
<evidence type="ECO:0000256" key="3">
    <source>
        <dbReference type="ARBA" id="ARBA00022574"/>
    </source>
</evidence>
<dbReference type="GO" id="GO:0045503">
    <property type="term" value="F:dynein light chain binding"/>
    <property type="evidence" value="ECO:0007669"/>
    <property type="project" value="TreeGrafter"/>
</dbReference>
<dbReference type="InParanoid" id="A0A1V9XPR5"/>
<keyword evidence="4" id="KW-0677">Repeat</keyword>
<evidence type="ECO:0000256" key="4">
    <source>
        <dbReference type="ARBA" id="ARBA00022737"/>
    </source>
</evidence>
<dbReference type="InterPro" id="IPR015943">
    <property type="entry name" value="WD40/YVTN_repeat-like_dom_sf"/>
</dbReference>
<dbReference type="GO" id="GO:0097014">
    <property type="term" value="C:ciliary plasm"/>
    <property type="evidence" value="ECO:0007669"/>
    <property type="project" value="TreeGrafter"/>
</dbReference>
<evidence type="ECO:0000256" key="2">
    <source>
        <dbReference type="ARBA" id="ARBA00022490"/>
    </source>
</evidence>
<dbReference type="OrthoDB" id="6484328at2759"/>
<name>A0A1V9XPR5_9ACAR</name>
<dbReference type="STRING" id="418985.A0A1V9XPR5"/>
<evidence type="ECO:0000313" key="6">
    <source>
        <dbReference type="Proteomes" id="UP000192247"/>
    </source>
</evidence>
<sequence>MAPVISRRFQQGLKDSERASEYNPLQVQSRHLLPNCNHLILGTEGGYVMLGSLAASHSVFENRANKCVTMTFKKHQGHVTSSSFNPHSRNVFLTSSIDQNACVYSQLQPSPVISLVHSDQLVKALWSCANQLHVATATYSGQVALYDIRKAYMPLAEVNLARRITDLAFIGIDQLAVSTDKGDVHLLQLSDGFFGGADSAQVGHVVNSLQDGIGFE</sequence>